<dbReference type="EMBL" id="PEBK01000001">
    <property type="protein sequence ID" value="PJM76279.1"/>
    <property type="molecule type" value="Genomic_DNA"/>
</dbReference>
<dbReference type="InterPro" id="IPR011055">
    <property type="entry name" value="Dup_hybrid_motif"/>
</dbReference>
<dbReference type="SUPFAM" id="SSF51261">
    <property type="entry name" value="Duplicated hybrid motif"/>
    <property type="match status" value="1"/>
</dbReference>
<keyword evidence="1" id="KW-0472">Membrane</keyword>
<organism evidence="3 4">
    <name type="scientific">Bifidobacterium simiarum</name>
    <dbReference type="NCBI Taxonomy" id="2045441"/>
    <lineage>
        <taxon>Bacteria</taxon>
        <taxon>Bacillati</taxon>
        <taxon>Actinomycetota</taxon>
        <taxon>Actinomycetes</taxon>
        <taxon>Bifidobacteriales</taxon>
        <taxon>Bifidobacteriaceae</taxon>
        <taxon>Bifidobacterium</taxon>
    </lineage>
</organism>
<comment type="caution">
    <text evidence="3">The sequence shown here is derived from an EMBL/GenBank/DDBJ whole genome shotgun (WGS) entry which is preliminary data.</text>
</comment>
<dbReference type="Pfam" id="PF01551">
    <property type="entry name" value="Peptidase_M23"/>
    <property type="match status" value="1"/>
</dbReference>
<accession>A0A2M9HHK7</accession>
<dbReference type="CDD" id="cd12797">
    <property type="entry name" value="M23_peptidase"/>
    <property type="match status" value="1"/>
</dbReference>
<dbReference type="RefSeq" id="WP_100512146.1">
    <property type="nucleotide sequence ID" value="NZ_PEBK01000001.1"/>
</dbReference>
<dbReference type="OrthoDB" id="5245088at2"/>
<evidence type="ECO:0000259" key="2">
    <source>
        <dbReference type="Pfam" id="PF01551"/>
    </source>
</evidence>
<reference evidence="3 4" key="1">
    <citation type="submission" date="2017-10" db="EMBL/GenBank/DDBJ databases">
        <title>Draft genome sequences of strains TRE 1, TRE 9, TRE H and TRI 7, isolated from tamarins, belonging to four potential novel Bifidobacterium species.</title>
        <authorList>
            <person name="Mattarelli P."/>
            <person name="Modesto M."/>
            <person name="Puglisi E."/>
            <person name="Morelli L."/>
            <person name="Spezio C."/>
            <person name="Bonetti A."/>
            <person name="Sandri C."/>
        </authorList>
    </citation>
    <scope>NUCLEOTIDE SEQUENCE [LARGE SCALE GENOMIC DNA]</scope>
    <source>
        <strain evidence="4">TRI7</strain>
    </source>
</reference>
<protein>
    <recommendedName>
        <fullName evidence="2">M23ase beta-sheet core domain-containing protein</fullName>
    </recommendedName>
</protein>
<name>A0A2M9HHK7_9BIFI</name>
<dbReference type="Proteomes" id="UP000231451">
    <property type="component" value="Unassembled WGS sequence"/>
</dbReference>
<evidence type="ECO:0000256" key="1">
    <source>
        <dbReference type="SAM" id="Phobius"/>
    </source>
</evidence>
<evidence type="ECO:0000313" key="3">
    <source>
        <dbReference type="EMBL" id="PJM76279.1"/>
    </source>
</evidence>
<keyword evidence="4" id="KW-1185">Reference proteome</keyword>
<keyword evidence="1" id="KW-0812">Transmembrane</keyword>
<feature type="domain" description="M23ase beta-sheet core" evidence="2">
    <location>
        <begin position="103"/>
        <end position="197"/>
    </location>
</feature>
<evidence type="ECO:0000313" key="4">
    <source>
        <dbReference type="Proteomes" id="UP000231451"/>
    </source>
</evidence>
<dbReference type="PANTHER" id="PTHR21666">
    <property type="entry name" value="PEPTIDASE-RELATED"/>
    <property type="match status" value="1"/>
</dbReference>
<dbReference type="PANTHER" id="PTHR21666:SF270">
    <property type="entry name" value="MUREIN HYDROLASE ACTIVATOR ENVC"/>
    <property type="match status" value="1"/>
</dbReference>
<sequence length="211" mass="23064">MTPWQYERHQYRQRLRLRQYLERRLSDRRRGLSRRICLSLLLTIMLLTGMVVWTTIESPAVSAATGGGESCPTAFRWPVRTSGHADPPLGKSFDNPAKPWLPGHRGIDILAPSGTTLIAPDTATIAFAGQVGGKSVVSLRHGNGLTTTYEPAEAGAPVGTAVNRGMPFAQTAGRSDHCAGTCVHWGVKRANGTYVDPMHMVHRQRIALKPM</sequence>
<feature type="transmembrane region" description="Helical" evidence="1">
    <location>
        <begin position="36"/>
        <end position="56"/>
    </location>
</feature>
<dbReference type="InterPro" id="IPR016047">
    <property type="entry name" value="M23ase_b-sheet_dom"/>
</dbReference>
<dbReference type="GO" id="GO:0004222">
    <property type="term" value="F:metalloendopeptidase activity"/>
    <property type="evidence" value="ECO:0007669"/>
    <property type="project" value="TreeGrafter"/>
</dbReference>
<proteinExistence type="predicted"/>
<dbReference type="Gene3D" id="2.70.70.10">
    <property type="entry name" value="Glucose Permease (Domain IIA)"/>
    <property type="match status" value="1"/>
</dbReference>
<keyword evidence="1" id="KW-1133">Transmembrane helix</keyword>
<dbReference type="AlphaFoldDB" id="A0A2M9HHK7"/>
<gene>
    <name evidence="3" type="ORF">CSQ87_01855</name>
</gene>
<dbReference type="InterPro" id="IPR050570">
    <property type="entry name" value="Cell_wall_metabolism_enzyme"/>
</dbReference>